<dbReference type="Proteomes" id="UP001219525">
    <property type="component" value="Unassembled WGS sequence"/>
</dbReference>
<organism evidence="5 6">
    <name type="scientific">Mycena pura</name>
    <dbReference type="NCBI Taxonomy" id="153505"/>
    <lineage>
        <taxon>Eukaryota</taxon>
        <taxon>Fungi</taxon>
        <taxon>Dikarya</taxon>
        <taxon>Basidiomycota</taxon>
        <taxon>Agaricomycotina</taxon>
        <taxon>Agaricomycetes</taxon>
        <taxon>Agaricomycetidae</taxon>
        <taxon>Agaricales</taxon>
        <taxon>Marasmiineae</taxon>
        <taxon>Mycenaceae</taxon>
        <taxon>Mycena</taxon>
    </lineage>
</organism>
<evidence type="ECO:0000313" key="5">
    <source>
        <dbReference type="EMBL" id="KAJ7193256.1"/>
    </source>
</evidence>
<dbReference type="EMBL" id="JARJCW010000110">
    <property type="protein sequence ID" value="KAJ7193256.1"/>
    <property type="molecule type" value="Genomic_DNA"/>
</dbReference>
<dbReference type="InterPro" id="IPR036291">
    <property type="entry name" value="NAD(P)-bd_dom_sf"/>
</dbReference>
<reference evidence="5" key="1">
    <citation type="submission" date="2023-03" db="EMBL/GenBank/DDBJ databases">
        <title>Massive genome expansion in bonnet fungi (Mycena s.s.) driven by repeated elements and novel gene families across ecological guilds.</title>
        <authorList>
            <consortium name="Lawrence Berkeley National Laboratory"/>
            <person name="Harder C.B."/>
            <person name="Miyauchi S."/>
            <person name="Viragh M."/>
            <person name="Kuo A."/>
            <person name="Thoen E."/>
            <person name="Andreopoulos B."/>
            <person name="Lu D."/>
            <person name="Skrede I."/>
            <person name="Drula E."/>
            <person name="Henrissat B."/>
            <person name="Morin E."/>
            <person name="Kohler A."/>
            <person name="Barry K."/>
            <person name="LaButti K."/>
            <person name="Morin E."/>
            <person name="Salamov A."/>
            <person name="Lipzen A."/>
            <person name="Mereny Z."/>
            <person name="Hegedus B."/>
            <person name="Baldrian P."/>
            <person name="Stursova M."/>
            <person name="Weitz H."/>
            <person name="Taylor A."/>
            <person name="Grigoriev I.V."/>
            <person name="Nagy L.G."/>
            <person name="Martin F."/>
            <person name="Kauserud H."/>
        </authorList>
    </citation>
    <scope>NUCLEOTIDE SEQUENCE</scope>
    <source>
        <strain evidence="5">9144</strain>
    </source>
</reference>
<evidence type="ECO:0000256" key="3">
    <source>
        <dbReference type="ARBA" id="ARBA00023002"/>
    </source>
</evidence>
<keyword evidence="3" id="KW-0560">Oxidoreductase</keyword>
<evidence type="ECO:0000313" key="6">
    <source>
        <dbReference type="Proteomes" id="UP001219525"/>
    </source>
</evidence>
<comment type="similarity">
    <text evidence="1">Belongs to the short-chain dehydrogenases/reductases (SDR) family.</text>
</comment>
<proteinExistence type="inferred from homology"/>
<dbReference type="PRINTS" id="PR00080">
    <property type="entry name" value="SDRFAMILY"/>
</dbReference>
<dbReference type="SMART" id="SM00822">
    <property type="entry name" value="PKS_KR"/>
    <property type="match status" value="1"/>
</dbReference>
<dbReference type="CDD" id="cd05374">
    <property type="entry name" value="17beta-HSD-like_SDR_c"/>
    <property type="match status" value="2"/>
</dbReference>
<comment type="caution">
    <text evidence="5">The sequence shown here is derived from an EMBL/GenBank/DDBJ whole genome shotgun (WGS) entry which is preliminary data.</text>
</comment>
<dbReference type="AlphaFoldDB" id="A0AAD6Y2A1"/>
<dbReference type="SUPFAM" id="SSF51735">
    <property type="entry name" value="NAD(P)-binding Rossmann-fold domains"/>
    <property type="match status" value="2"/>
</dbReference>
<dbReference type="PRINTS" id="PR00081">
    <property type="entry name" value="GDHRDH"/>
</dbReference>
<dbReference type="PROSITE" id="PS00061">
    <property type="entry name" value="ADH_SHORT"/>
    <property type="match status" value="2"/>
</dbReference>
<dbReference type="InterPro" id="IPR002347">
    <property type="entry name" value="SDR_fam"/>
</dbReference>
<keyword evidence="2" id="KW-0521">NADP</keyword>
<sequence>MSVVLITGCSSGLGRELALTALSKGLRVIATARRPETLVSLQEQGAKVLRLDVTAPMDELKPFASEAISQFGHIDCLINNAGYVQAGALEENSPEESRAQFDTNFFGVLGVTNALLPHFRARRHGTVINISSHAAVLSVVGAGMYCASKAALDAISSVWALELAPFNIRCVSIQLGALPTAAAQFGSLQVAAAQIEDYTAPHDFVVEFNKASGTERGDTRIAAAKIIELVSADAALPMRLPLGDDAYRDAKAFYDMHRQALETWKAVSTGTDAPGRDEATAPTFMVKGINQGPTKPHMDCDNQKKTTIKSNTTVILITGCSTGLGRELALTALSKGLCVIATARRLETLVSLQEQGAKVLRLDVTAPMDELKSFASEAISQFGHIDCLINNAGFLHGGALEENSPEDSRTQFDTNFFGVLNVTNALLPHFRARRHGTVVNISSQAAMVDFAGAGIYCASKAALDSISGVWARELAPFGIRCVSIQLGSFSTSVAQSGSLQVAAAQIEGYTGSHDFVAEFNKASGKERGDPRIAAAKIIELVSANSALPTRLPLGDDAYANAKAFYETQLQAVETWKAVSTGTDHDAVR</sequence>
<keyword evidence="6" id="KW-1185">Reference proteome</keyword>
<dbReference type="InterPro" id="IPR051911">
    <property type="entry name" value="SDR_oxidoreductase"/>
</dbReference>
<dbReference type="Gene3D" id="3.40.50.720">
    <property type="entry name" value="NAD(P)-binding Rossmann-like Domain"/>
    <property type="match status" value="2"/>
</dbReference>
<dbReference type="InterPro" id="IPR057326">
    <property type="entry name" value="KR_dom"/>
</dbReference>
<dbReference type="PANTHER" id="PTHR43976">
    <property type="entry name" value="SHORT CHAIN DEHYDROGENASE"/>
    <property type="match status" value="1"/>
</dbReference>
<evidence type="ECO:0000259" key="4">
    <source>
        <dbReference type="SMART" id="SM00822"/>
    </source>
</evidence>
<dbReference type="InterPro" id="IPR020904">
    <property type="entry name" value="Sc_DH/Rdtase_CS"/>
</dbReference>
<evidence type="ECO:0000256" key="1">
    <source>
        <dbReference type="ARBA" id="ARBA00006484"/>
    </source>
</evidence>
<dbReference type="GO" id="GO:0016491">
    <property type="term" value="F:oxidoreductase activity"/>
    <property type="evidence" value="ECO:0007669"/>
    <property type="project" value="UniProtKB-KW"/>
</dbReference>
<dbReference type="FunFam" id="3.40.50.720:FF:000084">
    <property type="entry name" value="Short-chain dehydrogenase reductase"/>
    <property type="match status" value="2"/>
</dbReference>
<gene>
    <name evidence="5" type="ORF">GGX14DRAFT_528155</name>
</gene>
<name>A0AAD6Y2A1_9AGAR</name>
<evidence type="ECO:0000256" key="2">
    <source>
        <dbReference type="ARBA" id="ARBA00022857"/>
    </source>
</evidence>
<feature type="domain" description="Ketoreductase" evidence="4">
    <location>
        <begin position="2"/>
        <end position="182"/>
    </location>
</feature>
<dbReference type="PANTHER" id="PTHR43976:SF16">
    <property type="entry name" value="SHORT-CHAIN DEHYDROGENASE_REDUCTASE FAMILY PROTEIN"/>
    <property type="match status" value="1"/>
</dbReference>
<protein>
    <recommendedName>
        <fullName evidence="4">Ketoreductase domain-containing protein</fullName>
    </recommendedName>
</protein>
<accession>A0AAD6Y2A1</accession>
<dbReference type="Pfam" id="PF00106">
    <property type="entry name" value="adh_short"/>
    <property type="match status" value="2"/>
</dbReference>